<comment type="similarity">
    <text evidence="2">Belongs to the CDP-alcohol phosphatidyltransferase class-I family.</text>
</comment>
<dbReference type="PROSITE" id="PS00379">
    <property type="entry name" value="CDP_ALCOHOL_P_TRANSF"/>
    <property type="match status" value="1"/>
</dbReference>
<gene>
    <name evidence="4" type="ORF">E9998_15330</name>
</gene>
<keyword evidence="3" id="KW-0472">Membrane</keyword>
<dbReference type="RefSeq" id="WP_136530576.1">
    <property type="nucleotide sequence ID" value="NZ_STGX01000011.1"/>
</dbReference>
<sequence>MLNVPNGITLVRTLAGVVLAVLAIVEASVPLAVAAYVVYWVGDMLDGLSARLLGQETRLGAVFDIISDRACTSLCAGALLVLRPDMAVPLGIFLVQFMVVDTMLSLAFLYWPVVSPNYFYEVHRGVYRWNWSPPAKALNTGGLVVLVLVSPTPLWPAALAVAVLVVKVASLVAVAKILPAEPERG</sequence>
<protein>
    <submittedName>
        <fullName evidence="4">CDP-alcohol phosphatidyltransferase family protein</fullName>
    </submittedName>
</protein>
<evidence type="ECO:0000256" key="3">
    <source>
        <dbReference type="SAM" id="Phobius"/>
    </source>
</evidence>
<dbReference type="InterPro" id="IPR043130">
    <property type="entry name" value="CDP-OH_PTrfase_TM_dom"/>
</dbReference>
<feature type="transmembrane region" description="Helical" evidence="3">
    <location>
        <begin position="89"/>
        <end position="111"/>
    </location>
</feature>
<proteinExistence type="inferred from homology"/>
<feature type="transmembrane region" description="Helical" evidence="3">
    <location>
        <begin position="154"/>
        <end position="178"/>
    </location>
</feature>
<dbReference type="AlphaFoldDB" id="A0A4S8PAD0"/>
<dbReference type="GO" id="GO:0016020">
    <property type="term" value="C:membrane"/>
    <property type="evidence" value="ECO:0007669"/>
    <property type="project" value="InterPro"/>
</dbReference>
<organism evidence="4 5">
    <name type="scientific">Glycomyces paridis</name>
    <dbReference type="NCBI Taxonomy" id="2126555"/>
    <lineage>
        <taxon>Bacteria</taxon>
        <taxon>Bacillati</taxon>
        <taxon>Actinomycetota</taxon>
        <taxon>Actinomycetes</taxon>
        <taxon>Glycomycetales</taxon>
        <taxon>Glycomycetaceae</taxon>
        <taxon>Glycomyces</taxon>
    </lineage>
</organism>
<evidence type="ECO:0000256" key="2">
    <source>
        <dbReference type="RuleBase" id="RU003750"/>
    </source>
</evidence>
<dbReference type="GO" id="GO:0016780">
    <property type="term" value="F:phosphotransferase activity, for other substituted phosphate groups"/>
    <property type="evidence" value="ECO:0007669"/>
    <property type="project" value="InterPro"/>
</dbReference>
<evidence type="ECO:0000313" key="5">
    <source>
        <dbReference type="Proteomes" id="UP000305792"/>
    </source>
</evidence>
<dbReference type="InterPro" id="IPR048254">
    <property type="entry name" value="CDP_ALCOHOL_P_TRANSF_CS"/>
</dbReference>
<feature type="transmembrane region" description="Helical" evidence="3">
    <location>
        <begin position="12"/>
        <end position="39"/>
    </location>
</feature>
<evidence type="ECO:0000256" key="1">
    <source>
        <dbReference type="ARBA" id="ARBA00022679"/>
    </source>
</evidence>
<dbReference type="OrthoDB" id="5244713at2"/>
<dbReference type="GO" id="GO:0008654">
    <property type="term" value="P:phospholipid biosynthetic process"/>
    <property type="evidence" value="ECO:0007669"/>
    <property type="project" value="InterPro"/>
</dbReference>
<dbReference type="Gene3D" id="1.20.120.1760">
    <property type="match status" value="1"/>
</dbReference>
<reference evidence="4 5" key="1">
    <citation type="journal article" date="2018" name="Int. J. Syst. Evol. Microbiol.">
        <title>Glycomyces paridis sp. nov., isolated from the medicinal plant Paris polyphylla.</title>
        <authorList>
            <person name="Fang X.M."/>
            <person name="Bai J.L."/>
            <person name="Su J."/>
            <person name="Zhao L.L."/>
            <person name="Liu H.Y."/>
            <person name="Ma B.P."/>
            <person name="Zhang Y.Q."/>
            <person name="Yu L.Y."/>
        </authorList>
    </citation>
    <scope>NUCLEOTIDE SEQUENCE [LARGE SCALE GENOMIC DNA]</scope>
    <source>
        <strain evidence="4 5">CPCC 204357</strain>
    </source>
</reference>
<dbReference type="InterPro" id="IPR000462">
    <property type="entry name" value="CDP-OH_P_trans"/>
</dbReference>
<keyword evidence="3" id="KW-0812">Transmembrane</keyword>
<keyword evidence="1 2" id="KW-0808">Transferase</keyword>
<dbReference type="EMBL" id="STGX01000011">
    <property type="protein sequence ID" value="THV27233.1"/>
    <property type="molecule type" value="Genomic_DNA"/>
</dbReference>
<accession>A0A4S8PAD0</accession>
<evidence type="ECO:0000313" key="4">
    <source>
        <dbReference type="EMBL" id="THV27233.1"/>
    </source>
</evidence>
<keyword evidence="5" id="KW-1185">Reference proteome</keyword>
<comment type="caution">
    <text evidence="4">The sequence shown here is derived from an EMBL/GenBank/DDBJ whole genome shotgun (WGS) entry which is preliminary data.</text>
</comment>
<keyword evidence="3" id="KW-1133">Transmembrane helix</keyword>
<dbReference type="Proteomes" id="UP000305792">
    <property type="component" value="Unassembled WGS sequence"/>
</dbReference>
<name>A0A4S8PAD0_9ACTN</name>
<dbReference type="Pfam" id="PF01066">
    <property type="entry name" value="CDP-OH_P_transf"/>
    <property type="match status" value="1"/>
</dbReference>